<keyword evidence="2" id="KW-0808">Transferase</keyword>
<evidence type="ECO:0000313" key="2">
    <source>
        <dbReference type="EMBL" id="GEZ81701.1"/>
    </source>
</evidence>
<dbReference type="InterPro" id="IPR026960">
    <property type="entry name" value="RVT-Znf"/>
</dbReference>
<reference evidence="2" key="1">
    <citation type="journal article" date="2019" name="Sci. Rep.">
        <title>Draft genome of Tanacetum cinerariifolium, the natural source of mosquito coil.</title>
        <authorList>
            <person name="Yamashiro T."/>
            <person name="Shiraishi A."/>
            <person name="Satake H."/>
            <person name="Nakayama K."/>
        </authorList>
    </citation>
    <scope>NUCLEOTIDE SEQUENCE</scope>
</reference>
<feature type="domain" description="Reverse transcriptase zinc-binding" evidence="1">
    <location>
        <begin position="535"/>
        <end position="600"/>
    </location>
</feature>
<organism evidence="2">
    <name type="scientific">Tanacetum cinerariifolium</name>
    <name type="common">Dalmatian daisy</name>
    <name type="synonym">Chrysanthemum cinerariifolium</name>
    <dbReference type="NCBI Taxonomy" id="118510"/>
    <lineage>
        <taxon>Eukaryota</taxon>
        <taxon>Viridiplantae</taxon>
        <taxon>Streptophyta</taxon>
        <taxon>Embryophyta</taxon>
        <taxon>Tracheophyta</taxon>
        <taxon>Spermatophyta</taxon>
        <taxon>Magnoliopsida</taxon>
        <taxon>eudicotyledons</taxon>
        <taxon>Gunneridae</taxon>
        <taxon>Pentapetalae</taxon>
        <taxon>asterids</taxon>
        <taxon>campanulids</taxon>
        <taxon>Asterales</taxon>
        <taxon>Asteraceae</taxon>
        <taxon>Asteroideae</taxon>
        <taxon>Anthemideae</taxon>
        <taxon>Anthemidinae</taxon>
        <taxon>Tanacetum</taxon>
    </lineage>
</organism>
<dbReference type="GO" id="GO:0003964">
    <property type="term" value="F:RNA-directed DNA polymerase activity"/>
    <property type="evidence" value="ECO:0007669"/>
    <property type="project" value="UniProtKB-KW"/>
</dbReference>
<dbReference type="AlphaFoldDB" id="A0A699IT56"/>
<keyword evidence="2" id="KW-0548">Nucleotidyltransferase</keyword>
<accession>A0A699IT56</accession>
<dbReference type="Gene3D" id="3.60.10.10">
    <property type="entry name" value="Endonuclease/exonuclease/phosphatase"/>
    <property type="match status" value="1"/>
</dbReference>
<feature type="domain" description="Reverse transcriptase zinc-binding" evidence="1">
    <location>
        <begin position="11"/>
        <end position="66"/>
    </location>
</feature>
<dbReference type="PANTHER" id="PTHR33116">
    <property type="entry name" value="REVERSE TRANSCRIPTASE ZINC-BINDING DOMAIN-CONTAINING PROTEIN-RELATED-RELATED"/>
    <property type="match status" value="1"/>
</dbReference>
<evidence type="ECO:0000259" key="1">
    <source>
        <dbReference type="Pfam" id="PF13966"/>
    </source>
</evidence>
<dbReference type="EMBL" id="BKCJ010327575">
    <property type="protein sequence ID" value="GEZ81701.1"/>
    <property type="molecule type" value="Genomic_DNA"/>
</dbReference>
<dbReference type="Pfam" id="PF13966">
    <property type="entry name" value="zf-RVT"/>
    <property type="match status" value="2"/>
</dbReference>
<sequence length="682" mass="79096">MLLLKSDVPSRWVKQIPIKVNVLAWKISMDRLPTRINLHRRGVQVSPISCPICCEALENLDHLLFYYDLAKDIARSICNWWGFVWNPVDSYRSWLSWFNLVQLQSSSKQVLEGVFYTSWWSIWSYRNHLLFSDSNPRKDGVWVPNGKKLLIISVYAPKELNEKKMWDYISHVMSNWKGDVVIMGDFNEVRKKAKRFGSVFNVQGADAFNLFISNAGLDENNLNFDQQADLECEVTKEELKRAVWDCGIDKTPGPDGQILDGPFILNELLQWCKSKKKHSLVFKVDFEKAYDSVRWDYLDDILRKFGFGEKCLYVSFQRVVDAGMFKDITLGSSLYRSHMFYAGDAIFVARKIVCVTLKTPFSYLGSKVGGLMSRVQSWNETQGVERVGKKPIFVKWKNVLASKEKDGLGVSSLYALNRALMFKWVWRFFSHSSSLWARVIKAIHGEDGKIGKKSLCTSIDVASKMAQSNLGHSFRRGPRGGEEHAQFDLMLEKVEGTSLINMRDRWVWSLEGSGEFFVASIRRLVEDYMLAEVTSKTHWMKAVPIMVNVLAWKVKLDCLTTRLNISRRGMNIESIICHMCGDAAESTRHIFFTCQIAREILHKISRWWDVSYTEVSSYEEWLDWILNLWLSVKYKQIFEGVCYVMWWHIWSFRNKSIFGSEYPSKAVIFLRRGISLFLLVSL</sequence>
<keyword evidence="2" id="KW-0695">RNA-directed DNA polymerase</keyword>
<proteinExistence type="predicted"/>
<protein>
    <submittedName>
        <fullName evidence="2">RNA-directed DNA polymerase, eukaryota</fullName>
    </submittedName>
</protein>
<dbReference type="SUPFAM" id="SSF56219">
    <property type="entry name" value="DNase I-like"/>
    <property type="match status" value="1"/>
</dbReference>
<dbReference type="InterPro" id="IPR036691">
    <property type="entry name" value="Endo/exonu/phosph_ase_sf"/>
</dbReference>
<name>A0A699IT56_TANCI</name>
<gene>
    <name evidence="2" type="ORF">Tci_553674</name>
</gene>
<comment type="caution">
    <text evidence="2">The sequence shown here is derived from an EMBL/GenBank/DDBJ whole genome shotgun (WGS) entry which is preliminary data.</text>
</comment>
<dbReference type="PANTHER" id="PTHR33116:SF79">
    <property type="entry name" value="REVERSE TRANSCRIPTASE DOMAIN, ZINC FINGER, CCHC-TYPE-RELATED"/>
    <property type="match status" value="1"/>
</dbReference>